<name>A0AAD3DSW8_9CHLO</name>
<dbReference type="EMBL" id="BMAR01000018">
    <property type="protein sequence ID" value="GFR47504.1"/>
    <property type="molecule type" value="Genomic_DNA"/>
</dbReference>
<feature type="compositionally biased region" description="Basic and acidic residues" evidence="1">
    <location>
        <begin position="133"/>
        <end position="143"/>
    </location>
</feature>
<feature type="region of interest" description="Disordered" evidence="1">
    <location>
        <begin position="704"/>
        <end position="756"/>
    </location>
</feature>
<gene>
    <name evidence="2" type="ORF">Agub_g9233</name>
</gene>
<feature type="region of interest" description="Disordered" evidence="1">
    <location>
        <begin position="1040"/>
        <end position="1060"/>
    </location>
</feature>
<feature type="region of interest" description="Disordered" evidence="1">
    <location>
        <begin position="176"/>
        <end position="368"/>
    </location>
</feature>
<feature type="region of interest" description="Disordered" evidence="1">
    <location>
        <begin position="1102"/>
        <end position="1121"/>
    </location>
</feature>
<feature type="non-terminal residue" evidence="2">
    <location>
        <position position="1"/>
    </location>
</feature>
<protein>
    <submittedName>
        <fullName evidence="2">Uncharacterized protein</fullName>
    </submittedName>
</protein>
<feature type="compositionally biased region" description="Low complexity" evidence="1">
    <location>
        <begin position="145"/>
        <end position="154"/>
    </location>
</feature>
<reference evidence="2 3" key="1">
    <citation type="journal article" date="2021" name="Sci. Rep.">
        <title>Genome sequencing of the multicellular alga Astrephomene provides insights into convergent evolution of germ-soma differentiation.</title>
        <authorList>
            <person name="Yamashita S."/>
            <person name="Yamamoto K."/>
            <person name="Matsuzaki R."/>
            <person name="Suzuki S."/>
            <person name="Yamaguchi H."/>
            <person name="Hirooka S."/>
            <person name="Minakuchi Y."/>
            <person name="Miyagishima S."/>
            <person name="Kawachi M."/>
            <person name="Toyoda A."/>
            <person name="Nozaki H."/>
        </authorList>
    </citation>
    <scope>NUCLEOTIDE SEQUENCE [LARGE SCALE GENOMIC DNA]</scope>
    <source>
        <strain evidence="2 3">NIES-4017</strain>
    </source>
</reference>
<feature type="compositionally biased region" description="Pro residues" evidence="1">
    <location>
        <begin position="443"/>
        <end position="458"/>
    </location>
</feature>
<proteinExistence type="predicted"/>
<feature type="compositionally biased region" description="Pro residues" evidence="1">
    <location>
        <begin position="280"/>
        <end position="292"/>
    </location>
</feature>
<evidence type="ECO:0000256" key="1">
    <source>
        <dbReference type="SAM" id="MobiDB-lite"/>
    </source>
</evidence>
<feature type="region of interest" description="Disordered" evidence="1">
    <location>
        <begin position="430"/>
        <end position="458"/>
    </location>
</feature>
<accession>A0AAD3DSW8</accession>
<sequence>MPPRQRTTATEPVPQVVASKLAELQARGIVAPLSTAASDRNSTTILRPAAKAIGVVIPAYLSIEELCVKSGINALREVALPLVPIPLPSKMQVAMVAAQHELTADTNIGGATSNGDAAVAPPADSALPAKLQPRHEASKHGGDRVTAPPTADPATVAAAAEAAVAAIMGLKRDVPRMQGADPQSAGGTAAPQMPPRAPPPGFSTAPSPSGAAGLPQQAKAGPPTSVRSAGGAITAFAPEGRPGAPADPQAPRPSSVPMRPPPTLGAVAVPSSSNGGGAQLPPPTPPNPPPQVPAGASNTPPPAPASSTVAASQARYSVPPLVDVSQQKAASQTRHAHSLPGATAPQSFPPARAAQPTEHQSLGGIMPPPFYMTTQQELPSYPSGPYAWQYNQYNPYAMQASQLYQAQIHQSAWFPQPQYPSYDLQQGEVGHLRQSAQVQQGPQAPPPQQPAGPPRPALLPPSLAPVSLMFGPPRGHAILAALRRALIAAFTRQPELFRSIFGFDLQWWSRTRGKPLGEDDLLTVIPWSDYATVLVRGDPGAAPALSGPSRPGRRRRRLLLNQVLSGLLGRRVYGNALLLRLRLEFGAGDSAVGPVVGSISGGSTADVPGSGECDHLLCAPLNAVGLRELMLRAETLAWHVGHCSAALKGMNLTPEAQVGWLARLPRTPLDERGDPDVAAALQLAADAAGLPPLPPARAAALVAAAGAAANEDDDNDTTDSESEEDSIGEETSDRGGRTQAKRPGRGGGKEGEANAPAGAAGSLAGVDGGGAGAVPAALAPLLRCVRCSSPWCNPAAASGRRAGGGRRSCPFGHVWRSLDLDTSGTAPTPILNAARPAVLGPASLTSSLSTTTHGSGGLGSGAAAGRALQPSACASLVAYLGDPSLWSPGLMELVAAAVEGSVDEAAAALAAEAATEALTGLAVGQANAEDSRQSPQTAAVASSEEGGECEDGGREGSRLADTEAKVAVGVTEQSSSERRELDEADAAREAMYAAAAAAVQPNRWPYYLSYCQMGAQCPNCHSCHELQLAAVAQRLRNRTRPSSARTSLAPGSAAAAAAEDGSRPGFRALAELDGDPYDIELQIAELQAKALRRKQQASRKAAARLPNGAAAAGGAEPAEGAAAVHTARVNAAPQPEVGAVVAIVAGAAPAGG</sequence>
<dbReference type="Proteomes" id="UP001054857">
    <property type="component" value="Unassembled WGS sequence"/>
</dbReference>
<organism evidence="2 3">
    <name type="scientific">Astrephomene gubernaculifera</name>
    <dbReference type="NCBI Taxonomy" id="47775"/>
    <lineage>
        <taxon>Eukaryota</taxon>
        <taxon>Viridiplantae</taxon>
        <taxon>Chlorophyta</taxon>
        <taxon>core chlorophytes</taxon>
        <taxon>Chlorophyceae</taxon>
        <taxon>CS clade</taxon>
        <taxon>Chlamydomonadales</taxon>
        <taxon>Astrephomenaceae</taxon>
        <taxon>Astrephomene</taxon>
    </lineage>
</organism>
<feature type="compositionally biased region" description="Acidic residues" evidence="1">
    <location>
        <begin position="710"/>
        <end position="730"/>
    </location>
</feature>
<dbReference type="AlphaFoldDB" id="A0AAD3DSW8"/>
<feature type="compositionally biased region" description="Pro residues" evidence="1">
    <location>
        <begin position="192"/>
        <end position="201"/>
    </location>
</feature>
<feature type="compositionally biased region" description="Polar residues" evidence="1">
    <location>
        <begin position="324"/>
        <end position="333"/>
    </location>
</feature>
<feature type="compositionally biased region" description="Low complexity" evidence="1">
    <location>
        <begin position="433"/>
        <end position="442"/>
    </location>
</feature>
<evidence type="ECO:0000313" key="2">
    <source>
        <dbReference type="EMBL" id="GFR47504.1"/>
    </source>
</evidence>
<keyword evidence="3" id="KW-1185">Reference proteome</keyword>
<feature type="compositionally biased region" description="Low complexity" evidence="1">
    <location>
        <begin position="305"/>
        <end position="314"/>
    </location>
</feature>
<evidence type="ECO:0000313" key="3">
    <source>
        <dbReference type="Proteomes" id="UP001054857"/>
    </source>
</evidence>
<feature type="region of interest" description="Disordered" evidence="1">
    <location>
        <begin position="132"/>
        <end position="154"/>
    </location>
</feature>
<feature type="region of interest" description="Disordered" evidence="1">
    <location>
        <begin position="925"/>
        <end position="958"/>
    </location>
</feature>
<comment type="caution">
    <text evidence="2">The sequence shown here is derived from an EMBL/GenBank/DDBJ whole genome shotgun (WGS) entry which is preliminary data.</text>
</comment>